<sequence>MTGGESSSLLRPVASRNTYEWLKYQDEPHYEYGTEHSMNTIDSIGRWTSSLWSDAASHVSHGSSHGGVSQGYGTIDGNSGHLTASADDSGAHNRQQRLKIEYSVFQPSIKSGPIPKPLDTKPHFDTVVEDCMVAIEVQHIELQRINAGSSGSYFVFGTENSKEPNGVFKPKDEEPYGPFSPKWTKWLHRTFFPCFFGRSCLIPNLGYVCEAAASLLDSRLRIGLVPHTEVLSLSSTRFYDYRNHWFCGFKPRLQNKIGSFQLFVHEYMSADEFLSKYPLPTMFRDHFSTHGNQNPEGFHWNNYTLKQFRLQLEKLIILDYIMRNTDRGLDNWMVKVYQNESNGKWEVKLAAIDNGLAFPWKHPDEWRSFPYGWLFLPLSILNVPFSNQTREHFLPILLHTKWWEETYREFTSLFAMDSEFKASLWKKQWSVLKGQAFNVVETLKDPRCGPLELVKRTPCLVVDGLMEYTFYPTQETTLSHSLAESLPKQSSPMIVGSIPNLIDEHKPSQPNNQDNDNSNSNSNLNPIEERTPTHPQKKTVIIERLQICNSKQPLFTWW</sequence>
<dbReference type="PROSITE" id="PS50290">
    <property type="entry name" value="PI3_4_KINASE_3"/>
    <property type="match status" value="1"/>
</dbReference>
<gene>
    <name evidence="10" type="primary">LSB6</name>
    <name evidence="10" type="ORF">FIM1_1855</name>
</gene>
<comment type="subcellular location">
    <subcellularLocation>
        <location evidence="7">Cell membrane</location>
        <topology evidence="7">Peripheral membrane protein</topology>
    </subcellularLocation>
    <subcellularLocation>
        <location evidence="7">Vacuole membrane</location>
        <topology evidence="7">Peripheral membrane protein</topology>
    </subcellularLocation>
</comment>
<evidence type="ECO:0000256" key="5">
    <source>
        <dbReference type="ARBA" id="ARBA00022840"/>
    </source>
</evidence>
<comment type="catalytic activity">
    <reaction evidence="7">
        <text>a 1,2-diacyl-sn-glycero-3-phospho-(1D-myo-inositol) + ATP = a 1,2-diacyl-sn-glycero-3-phospho-(1D-myo-inositol 4-phosphate) + ADP + H(+)</text>
        <dbReference type="Rhea" id="RHEA:19877"/>
        <dbReference type="ChEBI" id="CHEBI:15378"/>
        <dbReference type="ChEBI" id="CHEBI:30616"/>
        <dbReference type="ChEBI" id="CHEBI:57880"/>
        <dbReference type="ChEBI" id="CHEBI:58178"/>
        <dbReference type="ChEBI" id="CHEBI:456216"/>
        <dbReference type="EC" id="2.7.1.67"/>
    </reaction>
</comment>
<accession>A0ABX6ESZ0</accession>
<dbReference type="InterPro" id="IPR039756">
    <property type="entry name" value="Lsb6/PI4K2"/>
</dbReference>
<reference evidence="10 11" key="1">
    <citation type="submission" date="2016-03" db="EMBL/GenBank/DDBJ databases">
        <title>How can Kluyveromyces marxianus grow so fast - potential evolutionary course in Saccharomyces Complex revealed by comparative genomics.</title>
        <authorList>
            <person name="Mo W."/>
            <person name="Lu W."/>
            <person name="Yang X."/>
            <person name="Qi J."/>
            <person name="Lv H."/>
        </authorList>
    </citation>
    <scope>NUCLEOTIDE SEQUENCE [LARGE SCALE GENOMIC DNA]</scope>
    <source>
        <strain evidence="10 11">FIM1</strain>
    </source>
</reference>
<evidence type="ECO:0000259" key="9">
    <source>
        <dbReference type="PROSITE" id="PS50290"/>
    </source>
</evidence>
<dbReference type="Proteomes" id="UP000422736">
    <property type="component" value="Chromosome 3"/>
</dbReference>
<evidence type="ECO:0000256" key="1">
    <source>
        <dbReference type="ARBA" id="ARBA00022475"/>
    </source>
</evidence>
<comment type="similarity">
    <text evidence="7">Belongs to the PI3/PI4-kinase family.</text>
</comment>
<feature type="region of interest" description="Disordered" evidence="8">
    <location>
        <begin position="499"/>
        <end position="536"/>
    </location>
</feature>
<comment type="cofactor">
    <cofactor evidence="7">
        <name>Mg(2+)</name>
        <dbReference type="ChEBI" id="CHEBI:18420"/>
    </cofactor>
    <cofactor evidence="7">
        <name>Mn(2+)</name>
        <dbReference type="ChEBI" id="CHEBI:29035"/>
    </cofactor>
</comment>
<organism evidence="10 11">
    <name type="scientific">Kluyveromyces marxianus</name>
    <name type="common">Yeast</name>
    <name type="synonym">Candida kefyr</name>
    <dbReference type="NCBI Taxonomy" id="4911"/>
    <lineage>
        <taxon>Eukaryota</taxon>
        <taxon>Fungi</taxon>
        <taxon>Dikarya</taxon>
        <taxon>Ascomycota</taxon>
        <taxon>Saccharomycotina</taxon>
        <taxon>Saccharomycetes</taxon>
        <taxon>Saccharomycetales</taxon>
        <taxon>Saccharomycetaceae</taxon>
        <taxon>Kluyveromyces</taxon>
    </lineage>
</organism>
<reference evidence="10 11" key="2">
    <citation type="submission" date="2019-11" db="EMBL/GenBank/DDBJ databases">
        <authorList>
            <person name="Lu H."/>
        </authorList>
    </citation>
    <scope>NUCLEOTIDE SEQUENCE [LARGE SCALE GENOMIC DNA]</scope>
    <source>
        <strain evidence="10 11">FIM1</strain>
    </source>
</reference>
<evidence type="ECO:0000313" key="10">
    <source>
        <dbReference type="EMBL" id="QGN15167.1"/>
    </source>
</evidence>
<keyword evidence="5 7" id="KW-0067">ATP-binding</keyword>
<keyword evidence="3 7" id="KW-0547">Nucleotide-binding</keyword>
<protein>
    <recommendedName>
        <fullName evidence="7">Phosphatidylinositol 4-kinase</fullName>
        <ecNumber evidence="7">2.7.1.67</ecNumber>
    </recommendedName>
</protein>
<keyword evidence="2 7" id="KW-0808">Transferase</keyword>
<feature type="compositionally biased region" description="Low complexity" evidence="8">
    <location>
        <begin position="508"/>
        <end position="523"/>
    </location>
</feature>
<dbReference type="EC" id="2.7.1.67" evidence="7"/>
<dbReference type="PANTHER" id="PTHR12865">
    <property type="entry name" value="PHOSPHATIDYLINOSITOL 4-KINASE TYPE-II"/>
    <property type="match status" value="1"/>
</dbReference>
<dbReference type="PANTHER" id="PTHR12865:SF1">
    <property type="entry name" value="PHOSPHATIDYLINOSITOL 4-KINASE TYPE 2"/>
    <property type="match status" value="1"/>
</dbReference>
<keyword evidence="4 7" id="KW-0418">Kinase</keyword>
<dbReference type="Pfam" id="PF00454">
    <property type="entry name" value="PI3_PI4_kinase"/>
    <property type="match status" value="1"/>
</dbReference>
<proteinExistence type="inferred from homology"/>
<keyword evidence="6" id="KW-0472">Membrane</keyword>
<feature type="region of interest" description="Disordered" evidence="8">
    <location>
        <begin position="58"/>
        <end position="93"/>
    </location>
</feature>
<evidence type="ECO:0000313" key="11">
    <source>
        <dbReference type="Proteomes" id="UP000422736"/>
    </source>
</evidence>
<keyword evidence="1 7" id="KW-1003">Cell membrane</keyword>
<evidence type="ECO:0000256" key="8">
    <source>
        <dbReference type="SAM" id="MobiDB-lite"/>
    </source>
</evidence>
<dbReference type="EMBL" id="CP015056">
    <property type="protein sequence ID" value="QGN15167.1"/>
    <property type="molecule type" value="Genomic_DNA"/>
</dbReference>
<evidence type="ECO:0000256" key="3">
    <source>
        <dbReference type="ARBA" id="ARBA00022741"/>
    </source>
</evidence>
<evidence type="ECO:0000256" key="4">
    <source>
        <dbReference type="ARBA" id="ARBA00022777"/>
    </source>
</evidence>
<dbReference type="InterPro" id="IPR000403">
    <property type="entry name" value="PI3/4_kinase_cat_dom"/>
</dbReference>
<evidence type="ECO:0000256" key="2">
    <source>
        <dbReference type="ARBA" id="ARBA00022679"/>
    </source>
</evidence>
<name>A0ABX6ESZ0_KLUMA</name>
<evidence type="ECO:0000256" key="7">
    <source>
        <dbReference type="RuleBase" id="RU367084"/>
    </source>
</evidence>
<keyword evidence="11" id="KW-1185">Reference proteome</keyword>
<evidence type="ECO:0000256" key="6">
    <source>
        <dbReference type="ARBA" id="ARBA00023136"/>
    </source>
</evidence>
<feature type="domain" description="PI3K/PI4K catalytic" evidence="9">
    <location>
        <begin position="139"/>
        <end position="462"/>
    </location>
</feature>